<accession>A0ABN4U0D9</accession>
<geneLocation type="plasmid" evidence="1 2">
    <name>unnamed1</name>
</geneLocation>
<keyword evidence="2" id="KW-1185">Reference proteome</keyword>
<gene>
    <name evidence="1" type="ORF">BKK80_34780</name>
</gene>
<dbReference type="Proteomes" id="UP000177515">
    <property type="component" value="Plasmid unnamed1"/>
</dbReference>
<sequence>MPDNVLVGSEAVSNTIKHADVPIHEISGKTADELWMDTGKLRSELADLKADRDSNQRAGQVRIPDFDEVRDKRMSELSEEQRADAKELWIREQYGWFPGAAEHLKFLLERLDQARRTVSQV</sequence>
<protein>
    <submittedName>
        <fullName evidence="1">Uncharacterized protein</fullName>
    </submittedName>
</protein>
<name>A0ABN4U0D9_9BURK</name>
<dbReference type="EMBL" id="CP017756">
    <property type="protein sequence ID" value="AOZ11125.1"/>
    <property type="molecule type" value="Genomic_DNA"/>
</dbReference>
<reference evidence="1 2" key="1">
    <citation type="submission" date="2016-10" db="EMBL/GenBank/DDBJ databases">
        <title>Complete genome sequences of three Cupriavidus strains isolated from various Malaysian environments.</title>
        <authorList>
            <person name="Abdullah A.A.-A."/>
            <person name="Shafie N.A.H."/>
            <person name="Lau N.S."/>
        </authorList>
    </citation>
    <scope>NUCLEOTIDE SEQUENCE [LARGE SCALE GENOMIC DNA]</scope>
    <source>
        <strain evidence="1 2">USMAA1020</strain>
        <plasmid evidence="1 2">unnamed1</plasmid>
    </source>
</reference>
<organism evidence="1 2">
    <name type="scientific">Cupriavidus malaysiensis</name>
    <dbReference type="NCBI Taxonomy" id="367825"/>
    <lineage>
        <taxon>Bacteria</taxon>
        <taxon>Pseudomonadati</taxon>
        <taxon>Pseudomonadota</taxon>
        <taxon>Betaproteobacteria</taxon>
        <taxon>Burkholderiales</taxon>
        <taxon>Burkholderiaceae</taxon>
        <taxon>Cupriavidus</taxon>
    </lineage>
</organism>
<keyword evidence="1" id="KW-0614">Plasmid</keyword>
<evidence type="ECO:0000313" key="1">
    <source>
        <dbReference type="EMBL" id="AOZ11125.1"/>
    </source>
</evidence>
<dbReference type="RefSeq" id="WP_071073693.1">
    <property type="nucleotide sequence ID" value="NZ_CP017756.1"/>
</dbReference>
<evidence type="ECO:0000313" key="2">
    <source>
        <dbReference type="Proteomes" id="UP000177515"/>
    </source>
</evidence>
<proteinExistence type="predicted"/>